<proteinExistence type="predicted"/>
<protein>
    <submittedName>
        <fullName evidence="1">Uncharacterized protein</fullName>
    </submittedName>
</protein>
<evidence type="ECO:0000313" key="1">
    <source>
        <dbReference type="EMBL" id="KWA84007.1"/>
    </source>
</evidence>
<comment type="caution">
    <text evidence="1">The sequence shown here is derived from an EMBL/GenBank/DDBJ whole genome shotgun (WGS) entry which is preliminary data.</text>
</comment>
<gene>
    <name evidence="1" type="ORF">WL29_21825</name>
</gene>
<dbReference type="Pfam" id="PF26125">
    <property type="entry name" value="AcrVA2-like"/>
    <property type="match status" value="1"/>
</dbReference>
<name>A0A106QD33_9BURK</name>
<organism evidence="1 2">
    <name type="scientific">Burkholderia ubonensis</name>
    <dbReference type="NCBI Taxonomy" id="101571"/>
    <lineage>
        <taxon>Bacteria</taxon>
        <taxon>Pseudomonadati</taxon>
        <taxon>Pseudomonadota</taxon>
        <taxon>Betaproteobacteria</taxon>
        <taxon>Burkholderiales</taxon>
        <taxon>Burkholderiaceae</taxon>
        <taxon>Burkholderia</taxon>
        <taxon>Burkholderia cepacia complex</taxon>
    </lineage>
</organism>
<evidence type="ECO:0000313" key="2">
    <source>
        <dbReference type="Proteomes" id="UP000060630"/>
    </source>
</evidence>
<reference evidence="1 2" key="1">
    <citation type="submission" date="2015-11" db="EMBL/GenBank/DDBJ databases">
        <title>Expanding the genomic diversity of Burkholderia species for the development of highly accurate diagnostics.</title>
        <authorList>
            <person name="Sahl J."/>
            <person name="Keim P."/>
            <person name="Wagner D."/>
        </authorList>
    </citation>
    <scope>NUCLEOTIDE SEQUENCE [LARGE SCALE GENOMIC DNA]</scope>
    <source>
        <strain evidence="1 2">MSMB2087WGS</strain>
    </source>
</reference>
<dbReference type="AlphaFoldDB" id="A0A106QD33"/>
<dbReference type="InterPro" id="IPR058915">
    <property type="entry name" value="AcrVA2-like"/>
</dbReference>
<dbReference type="Proteomes" id="UP000060630">
    <property type="component" value="Unassembled WGS sequence"/>
</dbReference>
<sequence>MAKVNVEDLGYNQIPHYSTHAIDFFSELAELMPLRLGIPADFELLLCDLMRDSVKFLLPDNGYLFAEHDFRPAMFDLLRLPYPSCALEFTATPELYAAHSGLAYSSKRIALCFDPRQLPPAQISRLSRLCGKPFLDKVPERSLAVMAVYEVEGNWSAAVGVVLIDLEEDKPMPLKGEIPEELRLVAERVGERLQSKKTAHGLPATFLAFPARSRLVGHSPEQATEALYIDTIDEVRTAYEFLAAINCSNVGTQDVPAPKLLNDRRKKKGRALFYPYKVLDLSPSSQGERGEGVGTHASPRTHLRRGHIRQLGERFGYKVLWINATMVNAKSGTEAVSTVYKVKA</sequence>
<accession>A0A106QD33</accession>
<dbReference type="EMBL" id="LPHD01000049">
    <property type="protein sequence ID" value="KWA84007.1"/>
    <property type="molecule type" value="Genomic_DNA"/>
</dbReference>
<dbReference type="RefSeq" id="WP_060192392.1">
    <property type="nucleotide sequence ID" value="NZ_LPHD01000049.1"/>
</dbReference>